<evidence type="ECO:0000256" key="1">
    <source>
        <dbReference type="ARBA" id="ARBA00007689"/>
    </source>
</evidence>
<protein>
    <submittedName>
        <fullName evidence="3">YciI family protein</fullName>
    </submittedName>
</protein>
<dbReference type="Proteomes" id="UP001595579">
    <property type="component" value="Unassembled WGS sequence"/>
</dbReference>
<evidence type="ECO:0000313" key="4">
    <source>
        <dbReference type="Proteomes" id="UP001595579"/>
    </source>
</evidence>
<dbReference type="InterPro" id="IPR005545">
    <property type="entry name" value="YCII"/>
</dbReference>
<dbReference type="Pfam" id="PF03795">
    <property type="entry name" value="YCII"/>
    <property type="match status" value="1"/>
</dbReference>
<sequence>MRYLCLIYNEERILDTMPDHEIEAVANECLAHCETLKESGHLITSARLGSVQTATTVRARNGRPLVTDGPFAETKEQLGGFYLIEARDLNEAIRIASNLPPGRLGCVEVRPISDQYPQQLSDAVADL</sequence>
<accession>A0ABV7LQZ3</accession>
<evidence type="ECO:0000313" key="3">
    <source>
        <dbReference type="EMBL" id="MFC3284571.1"/>
    </source>
</evidence>
<dbReference type="PANTHER" id="PTHR35174:SF3">
    <property type="entry name" value="BLL7171 PROTEIN"/>
    <property type="match status" value="1"/>
</dbReference>
<feature type="domain" description="YCII-related" evidence="2">
    <location>
        <begin position="1"/>
        <end position="113"/>
    </location>
</feature>
<name>A0ABV7LQZ3_9GAMM</name>
<dbReference type="SUPFAM" id="SSF54909">
    <property type="entry name" value="Dimeric alpha+beta barrel"/>
    <property type="match status" value="1"/>
</dbReference>
<reference evidence="4" key="1">
    <citation type="journal article" date="2019" name="Int. J. Syst. Evol. Microbiol.">
        <title>The Global Catalogue of Microorganisms (GCM) 10K type strain sequencing project: providing services to taxonomists for standard genome sequencing and annotation.</title>
        <authorList>
            <consortium name="The Broad Institute Genomics Platform"/>
            <consortium name="The Broad Institute Genome Sequencing Center for Infectious Disease"/>
            <person name="Wu L."/>
            <person name="Ma J."/>
        </authorList>
    </citation>
    <scope>NUCLEOTIDE SEQUENCE [LARGE SCALE GENOMIC DNA]</scope>
    <source>
        <strain evidence="4">CECT 7698</strain>
    </source>
</reference>
<dbReference type="Gene3D" id="3.30.70.1060">
    <property type="entry name" value="Dimeric alpha+beta barrel"/>
    <property type="match status" value="1"/>
</dbReference>
<keyword evidence="4" id="KW-1185">Reference proteome</keyword>
<proteinExistence type="inferred from homology"/>
<gene>
    <name evidence="3" type="ORF">ACFOEV_13245</name>
</gene>
<organism evidence="3 4">
    <name type="scientific">Litchfieldella rifensis</name>
    <dbReference type="NCBI Taxonomy" id="762643"/>
    <lineage>
        <taxon>Bacteria</taxon>
        <taxon>Pseudomonadati</taxon>
        <taxon>Pseudomonadota</taxon>
        <taxon>Gammaproteobacteria</taxon>
        <taxon>Oceanospirillales</taxon>
        <taxon>Halomonadaceae</taxon>
        <taxon>Litchfieldella</taxon>
    </lineage>
</organism>
<dbReference type="PANTHER" id="PTHR35174">
    <property type="entry name" value="BLL7171 PROTEIN-RELATED"/>
    <property type="match status" value="1"/>
</dbReference>
<dbReference type="InterPro" id="IPR011008">
    <property type="entry name" value="Dimeric_a/b-barrel"/>
</dbReference>
<comment type="caution">
    <text evidence="3">The sequence shown here is derived from an EMBL/GenBank/DDBJ whole genome shotgun (WGS) entry which is preliminary data.</text>
</comment>
<comment type="similarity">
    <text evidence="1">Belongs to the YciI family.</text>
</comment>
<dbReference type="RefSeq" id="WP_386774681.1">
    <property type="nucleotide sequence ID" value="NZ_JBHRUG010000027.1"/>
</dbReference>
<evidence type="ECO:0000259" key="2">
    <source>
        <dbReference type="Pfam" id="PF03795"/>
    </source>
</evidence>
<dbReference type="EMBL" id="JBHRUG010000027">
    <property type="protein sequence ID" value="MFC3284571.1"/>
    <property type="molecule type" value="Genomic_DNA"/>
</dbReference>